<dbReference type="Gene3D" id="3.40.50.970">
    <property type="match status" value="2"/>
</dbReference>
<comment type="function">
    <text evidence="10">Catalyzes the acyloin condensation reaction between C atoms 2 and 3 of pyruvate and glyceraldehyde 3-phosphate to yield 1-deoxy-D-xylulose-5-phosphate (DXP).</text>
</comment>
<keyword evidence="6 10" id="KW-0460">Magnesium</keyword>
<dbReference type="EC" id="2.2.1.7" evidence="10"/>
<dbReference type="PANTHER" id="PTHR43322">
    <property type="entry name" value="1-D-DEOXYXYLULOSE 5-PHOSPHATE SYNTHASE-RELATED"/>
    <property type="match status" value="1"/>
</dbReference>
<dbReference type="FunFam" id="3.40.50.970:FF:000005">
    <property type="entry name" value="1-deoxy-D-xylulose-5-phosphate synthase"/>
    <property type="match status" value="1"/>
</dbReference>
<dbReference type="GO" id="GO:0009228">
    <property type="term" value="P:thiamine biosynthetic process"/>
    <property type="evidence" value="ECO:0007669"/>
    <property type="project" value="UniProtKB-UniRule"/>
</dbReference>
<dbReference type="NCBIfam" id="TIGR00204">
    <property type="entry name" value="dxs"/>
    <property type="match status" value="1"/>
</dbReference>
<dbReference type="InterPro" id="IPR005477">
    <property type="entry name" value="Dxylulose-5-P_synthase"/>
</dbReference>
<feature type="binding site" evidence="10">
    <location>
        <position position="367"/>
    </location>
    <ligand>
        <name>thiamine diphosphate</name>
        <dbReference type="ChEBI" id="CHEBI:58937"/>
    </ligand>
</feature>
<dbReference type="Pfam" id="PF13292">
    <property type="entry name" value="DXP_synthase_N"/>
    <property type="match status" value="1"/>
</dbReference>
<dbReference type="InterPro" id="IPR009014">
    <property type="entry name" value="Transketo_C/PFOR_II"/>
</dbReference>
<dbReference type="PROSITE" id="PS00802">
    <property type="entry name" value="TRANSKETOLASE_2"/>
    <property type="match status" value="1"/>
</dbReference>
<keyword evidence="9 10" id="KW-0414">Isoprene biosynthesis</keyword>
<gene>
    <name evidence="10 13" type="primary">dxs</name>
    <name evidence="13" type="ORF">FHE65_32565</name>
    <name evidence="12" type="ORF">FHE65_33205</name>
</gene>
<comment type="cofactor">
    <cofactor evidence="10">
        <name>Mg(2+)</name>
        <dbReference type="ChEBI" id="CHEBI:18420"/>
    </cofactor>
    <text evidence="10">Binds 1 Mg(2+) ion per subunit.</text>
</comment>
<evidence type="ECO:0000256" key="9">
    <source>
        <dbReference type="ARBA" id="ARBA00023229"/>
    </source>
</evidence>
<feature type="binding site" evidence="10">
    <location>
        <position position="73"/>
    </location>
    <ligand>
        <name>thiamine diphosphate</name>
        <dbReference type="ChEBI" id="CHEBI:58937"/>
    </ligand>
</feature>
<dbReference type="InterPro" id="IPR029061">
    <property type="entry name" value="THDP-binding"/>
</dbReference>
<comment type="similarity">
    <text evidence="2 10">Belongs to the transketolase family. DXPS subfamily.</text>
</comment>
<evidence type="ECO:0000313" key="14">
    <source>
        <dbReference type="Proteomes" id="UP000306740"/>
    </source>
</evidence>
<dbReference type="Gene3D" id="3.40.50.920">
    <property type="match status" value="1"/>
</dbReference>
<dbReference type="EMBL" id="VDFR01000227">
    <property type="protein sequence ID" value="TNC29993.1"/>
    <property type="molecule type" value="Genomic_DNA"/>
</dbReference>
<evidence type="ECO:0000256" key="3">
    <source>
        <dbReference type="ARBA" id="ARBA00011738"/>
    </source>
</evidence>
<feature type="domain" description="Transketolase-like pyrimidine-binding" evidence="11">
    <location>
        <begin position="316"/>
        <end position="480"/>
    </location>
</feature>
<dbReference type="Pfam" id="PF02780">
    <property type="entry name" value="Transketolase_C"/>
    <property type="match status" value="1"/>
</dbReference>
<evidence type="ECO:0000256" key="6">
    <source>
        <dbReference type="ARBA" id="ARBA00022842"/>
    </source>
</evidence>
<dbReference type="SMART" id="SM00861">
    <property type="entry name" value="Transket_pyr"/>
    <property type="match status" value="1"/>
</dbReference>
<keyword evidence="5 10" id="KW-0479">Metal-binding</keyword>
<dbReference type="GO" id="GO:0030976">
    <property type="term" value="F:thiamine pyrophosphate binding"/>
    <property type="evidence" value="ECO:0007669"/>
    <property type="project" value="UniProtKB-UniRule"/>
</dbReference>
<feature type="binding site" evidence="10">
    <location>
        <position position="175"/>
    </location>
    <ligand>
        <name>Mg(2+)</name>
        <dbReference type="ChEBI" id="CHEBI:18420"/>
    </ligand>
</feature>
<evidence type="ECO:0000313" key="12">
    <source>
        <dbReference type="EMBL" id="TNC29993.1"/>
    </source>
</evidence>
<comment type="cofactor">
    <cofactor evidence="10">
        <name>thiamine diphosphate</name>
        <dbReference type="ChEBI" id="CHEBI:58937"/>
    </cofactor>
    <text evidence="10">Binds 1 thiamine pyrophosphate per subunit.</text>
</comment>
<evidence type="ECO:0000256" key="2">
    <source>
        <dbReference type="ARBA" id="ARBA00011081"/>
    </source>
</evidence>
<feature type="binding site" evidence="10">
    <location>
        <position position="286"/>
    </location>
    <ligand>
        <name>thiamine diphosphate</name>
        <dbReference type="ChEBI" id="CHEBI:58937"/>
    </ligand>
</feature>
<dbReference type="GO" id="GO:0005829">
    <property type="term" value="C:cytosol"/>
    <property type="evidence" value="ECO:0007669"/>
    <property type="project" value="TreeGrafter"/>
</dbReference>
<evidence type="ECO:0000256" key="5">
    <source>
        <dbReference type="ARBA" id="ARBA00022723"/>
    </source>
</evidence>
<protein>
    <recommendedName>
        <fullName evidence="10">1-deoxy-D-xylulose-5-phosphate synthase</fullName>
        <ecNumber evidence="10">2.2.1.7</ecNumber>
    </recommendedName>
    <alternativeName>
        <fullName evidence="10">1-deoxyxylulose-5-phosphate synthase</fullName>
        <shortName evidence="10">DXP synthase</shortName>
        <shortName evidence="10">DXPS</shortName>
    </alternativeName>
</protein>
<dbReference type="RefSeq" id="WP_139107246.1">
    <property type="nucleotide sequence ID" value="NZ_VDFR01000212.1"/>
</dbReference>
<reference evidence="13 14" key="1">
    <citation type="submission" date="2019-05" db="EMBL/GenBank/DDBJ databases">
        <title>Mumia sp. nov., isolated from the intestinal contents of plateau pika (Ochotona curzoniae) in the Qinghai-Tibet plateau of China.</title>
        <authorList>
            <person name="Tian Z."/>
        </authorList>
    </citation>
    <scope>NUCLEOTIDE SEQUENCE [LARGE SCALE GENOMIC DNA]</scope>
    <source>
        <strain evidence="14">527</strain>
        <strain evidence="13">Z527</strain>
    </source>
</reference>
<dbReference type="InterPro" id="IPR033248">
    <property type="entry name" value="Transketolase_C"/>
</dbReference>
<comment type="catalytic activity">
    <reaction evidence="10">
        <text>D-glyceraldehyde 3-phosphate + pyruvate + H(+) = 1-deoxy-D-xylulose 5-phosphate + CO2</text>
        <dbReference type="Rhea" id="RHEA:12605"/>
        <dbReference type="ChEBI" id="CHEBI:15361"/>
        <dbReference type="ChEBI" id="CHEBI:15378"/>
        <dbReference type="ChEBI" id="CHEBI:16526"/>
        <dbReference type="ChEBI" id="CHEBI:57792"/>
        <dbReference type="ChEBI" id="CHEBI:59776"/>
        <dbReference type="EC" id="2.2.1.7"/>
    </reaction>
</comment>
<dbReference type="InterPro" id="IPR020826">
    <property type="entry name" value="Transketolase_BS"/>
</dbReference>
<dbReference type="SUPFAM" id="SSF52922">
    <property type="entry name" value="TK C-terminal domain-like"/>
    <property type="match status" value="1"/>
</dbReference>
<dbReference type="PANTHER" id="PTHR43322:SF5">
    <property type="entry name" value="1-DEOXY-D-XYLULOSE-5-PHOSPHATE SYNTHASE, CHLOROPLASTIC"/>
    <property type="match status" value="1"/>
</dbReference>
<evidence type="ECO:0000256" key="7">
    <source>
        <dbReference type="ARBA" id="ARBA00022977"/>
    </source>
</evidence>
<dbReference type="GO" id="GO:0008661">
    <property type="term" value="F:1-deoxy-D-xylulose-5-phosphate synthase activity"/>
    <property type="evidence" value="ECO:0007669"/>
    <property type="project" value="UniProtKB-UniRule"/>
</dbReference>
<dbReference type="CDD" id="cd02007">
    <property type="entry name" value="TPP_DXS"/>
    <property type="match status" value="1"/>
</dbReference>
<evidence type="ECO:0000256" key="4">
    <source>
        <dbReference type="ARBA" id="ARBA00022679"/>
    </source>
</evidence>
<dbReference type="AlphaFoldDB" id="A0A5C4M909"/>
<keyword evidence="7 10" id="KW-0784">Thiamine biosynthesis</keyword>
<comment type="subunit">
    <text evidence="3 10">Homodimer.</text>
</comment>
<keyword evidence="8 10" id="KW-0786">Thiamine pyrophosphate</keyword>
<keyword evidence="4 10" id="KW-0808">Transferase</keyword>
<dbReference type="HAMAP" id="MF_00315">
    <property type="entry name" value="DXP_synth"/>
    <property type="match status" value="1"/>
</dbReference>
<name>A0A5C4M909_9ACTN</name>
<accession>A0A5C4M909</accession>
<dbReference type="SUPFAM" id="SSF52518">
    <property type="entry name" value="Thiamin diphosphate-binding fold (THDP-binding)"/>
    <property type="match status" value="2"/>
</dbReference>
<dbReference type="GO" id="GO:0000287">
    <property type="term" value="F:magnesium ion binding"/>
    <property type="evidence" value="ECO:0007669"/>
    <property type="project" value="UniProtKB-UniRule"/>
</dbReference>
<dbReference type="OrthoDB" id="9803371at2"/>
<dbReference type="Proteomes" id="UP000306740">
    <property type="component" value="Unassembled WGS sequence"/>
</dbReference>
<sequence>MSTLDRISQPSDLRDLTDVELDALADEIRERLIVAVATHGGHLGPNLGVVELTMAIHRVFDSPRDRVVFDTGHQAYVHKMLTGRAAEFERLRMEGGLSGYPSQAESPHDVVENSHASTSLSYADGLAKANTVQGRPDHVVAVIGDGALTGGMAWEALNNIAADADRRLVVVVNDNGRSYRPTVGGLANHLAKLRTDPRYEPTLRAVRERLSNANIVGQAAYEALHALKKGLKDALYPQGMFEDLGLKYVGPIDGHDRPAVENALAQARTYGGPVIVHVITTKGQGYQIAVANEEDQMHQAKAFDRLTGEALAVEPTSWTSVFRDELVRIGDERPDVVAITAAMLSPTGLDAFADKFPDRTFDVGIAEQHAVTSAAGLAMGGLHPVVAVYSTFLNRAFDQVLLDVALHRCGVTFVLDRAGVTGDDGPSHNGMWDMSILQVVPTLSLAAPRDGARLRELLREAVTVDDAPTVVRFPKGGVAADIEAIDTVGRSDVLFREGGEDVLVVAAGPMVRQALDAAARLRAEGVGVTVVDPRWVKPLDPALVELAARHRLLVTVEDSGRVGGMGSVLTQMLADADVRTPVRVHGVTQEFFDHAKRDVLLQRMGLTGEAIAADALARL</sequence>
<dbReference type="NCBIfam" id="NF003933">
    <property type="entry name" value="PRK05444.2-2"/>
    <property type="match status" value="1"/>
</dbReference>
<evidence type="ECO:0000313" key="13">
    <source>
        <dbReference type="EMBL" id="TNC30713.1"/>
    </source>
</evidence>
<dbReference type="CDD" id="cd07033">
    <property type="entry name" value="TPP_PYR_DXS_TK_like"/>
    <property type="match status" value="1"/>
</dbReference>
<evidence type="ECO:0000256" key="10">
    <source>
        <dbReference type="HAMAP-Rule" id="MF_00315"/>
    </source>
</evidence>
<feature type="binding site" evidence="10">
    <location>
        <begin position="146"/>
        <end position="147"/>
    </location>
    <ligand>
        <name>thiamine diphosphate</name>
        <dbReference type="ChEBI" id="CHEBI:58937"/>
    </ligand>
</feature>
<proteinExistence type="inferred from homology"/>
<feature type="binding site" evidence="10">
    <location>
        <position position="175"/>
    </location>
    <ligand>
        <name>thiamine diphosphate</name>
        <dbReference type="ChEBI" id="CHEBI:58937"/>
    </ligand>
</feature>
<evidence type="ECO:0000256" key="8">
    <source>
        <dbReference type="ARBA" id="ARBA00023052"/>
    </source>
</evidence>
<dbReference type="InterPro" id="IPR005475">
    <property type="entry name" value="Transketolase-like_Pyr-bd"/>
</dbReference>
<dbReference type="UniPathway" id="UPA00064">
    <property type="reaction ID" value="UER00091"/>
</dbReference>
<organism evidence="13 14">
    <name type="scientific">Mumia zhuanghuii</name>
    <dbReference type="NCBI Taxonomy" id="2585211"/>
    <lineage>
        <taxon>Bacteria</taxon>
        <taxon>Bacillati</taxon>
        <taxon>Actinomycetota</taxon>
        <taxon>Actinomycetes</taxon>
        <taxon>Propionibacteriales</taxon>
        <taxon>Nocardioidaceae</taxon>
        <taxon>Mumia</taxon>
    </lineage>
</organism>
<evidence type="ECO:0000256" key="1">
    <source>
        <dbReference type="ARBA" id="ARBA00004980"/>
    </source>
</evidence>
<feature type="binding site" evidence="10">
    <location>
        <position position="145"/>
    </location>
    <ligand>
        <name>Mg(2+)</name>
        <dbReference type="ChEBI" id="CHEBI:18420"/>
    </ligand>
</feature>
<evidence type="ECO:0000259" key="11">
    <source>
        <dbReference type="SMART" id="SM00861"/>
    </source>
</evidence>
<comment type="caution">
    <text evidence="13">The sequence shown here is derived from an EMBL/GenBank/DDBJ whole genome shotgun (WGS) entry which is preliminary data.</text>
</comment>
<dbReference type="Pfam" id="PF02779">
    <property type="entry name" value="Transket_pyr"/>
    <property type="match status" value="1"/>
</dbReference>
<comment type="pathway">
    <text evidence="1 10">Metabolic intermediate biosynthesis; 1-deoxy-D-xylulose 5-phosphate biosynthesis; 1-deoxy-D-xylulose 5-phosphate from D-glyceraldehyde 3-phosphate and pyruvate: step 1/1.</text>
</comment>
<dbReference type="EMBL" id="VDFR01000212">
    <property type="protein sequence ID" value="TNC30713.1"/>
    <property type="molecule type" value="Genomic_DNA"/>
</dbReference>
<dbReference type="GO" id="GO:0016114">
    <property type="term" value="P:terpenoid biosynthetic process"/>
    <property type="evidence" value="ECO:0007669"/>
    <property type="project" value="UniProtKB-UniRule"/>
</dbReference>
<feature type="binding site" evidence="10">
    <location>
        <begin position="114"/>
        <end position="116"/>
    </location>
    <ligand>
        <name>thiamine diphosphate</name>
        <dbReference type="ChEBI" id="CHEBI:58937"/>
    </ligand>
</feature>
<dbReference type="GO" id="GO:0019288">
    <property type="term" value="P:isopentenyl diphosphate biosynthetic process, methylerythritol 4-phosphate pathway"/>
    <property type="evidence" value="ECO:0007669"/>
    <property type="project" value="TreeGrafter"/>
</dbReference>